<proteinExistence type="predicted"/>
<sequence length="147" mass="16434">MSEVVFKDLITAIKTSVVEASDMVARKQVENFQSLYFQKDGTPNTVKMRLPASKFEGEEPKEIEVPLICIAPTSSFKLKEISLDFSVEFTELFGPSERNGKNESLHARLVAGKLEHPNTANISIKIEGSDPPEGVLRINDYFTKFLP</sequence>
<reference evidence="1 2" key="1">
    <citation type="submission" date="2017-08" db="EMBL/GenBank/DDBJ databases">
        <authorList>
            <person name="de Groot N.N."/>
        </authorList>
    </citation>
    <scope>NUCLEOTIDE SEQUENCE [LARGE SCALE GENOMIC DNA]</scope>
    <source>
        <strain evidence="1 2">JC228</strain>
    </source>
</reference>
<keyword evidence="2" id="KW-1185">Reference proteome</keyword>
<name>A0A285CHG8_9BACI</name>
<dbReference type="RefSeq" id="WP_179714136.1">
    <property type="nucleotide sequence ID" value="NZ_JBEPMQ010000003.1"/>
</dbReference>
<dbReference type="InterPro" id="IPR024510">
    <property type="entry name" value="DUF2589"/>
</dbReference>
<evidence type="ECO:0000313" key="1">
    <source>
        <dbReference type="EMBL" id="SNX67047.1"/>
    </source>
</evidence>
<dbReference type="AlphaFoldDB" id="A0A285CHG8"/>
<protein>
    <submittedName>
        <fullName evidence="1">Uncharacterized protein DUF2589</fullName>
    </submittedName>
</protein>
<dbReference type="Pfam" id="PF11655">
    <property type="entry name" value="DUF2589"/>
    <property type="match status" value="1"/>
</dbReference>
<dbReference type="Proteomes" id="UP000219546">
    <property type="component" value="Unassembled WGS sequence"/>
</dbReference>
<evidence type="ECO:0000313" key="2">
    <source>
        <dbReference type="Proteomes" id="UP000219546"/>
    </source>
</evidence>
<accession>A0A285CHG8</accession>
<gene>
    <name evidence="1" type="ORF">SAMN05877753_101361</name>
</gene>
<organism evidence="1 2">
    <name type="scientific">Bacillus oleivorans</name>
    <dbReference type="NCBI Taxonomy" id="1448271"/>
    <lineage>
        <taxon>Bacteria</taxon>
        <taxon>Bacillati</taxon>
        <taxon>Bacillota</taxon>
        <taxon>Bacilli</taxon>
        <taxon>Bacillales</taxon>
        <taxon>Bacillaceae</taxon>
        <taxon>Bacillus</taxon>
    </lineage>
</organism>
<dbReference type="EMBL" id="OAOP01000001">
    <property type="protein sequence ID" value="SNX67047.1"/>
    <property type="molecule type" value="Genomic_DNA"/>
</dbReference>